<protein>
    <submittedName>
        <fullName evidence="1">Ammonia monooxygenase</fullName>
    </submittedName>
</protein>
<proteinExistence type="predicted"/>
<sequence>MAALGKKLRSVQAERGRAVMFWCPGCNEGHKVMVDDGPAPRWSFNGDGDRPTFQPSVRVQWPDPDHPGRYIKACHSWVTDGQIEFLADSTHHLSGQTVELPDWPHITDMT</sequence>
<gene>
    <name evidence="1" type="ORF">JI744_14680</name>
</gene>
<name>A0A8J7MUM6_9RHOB</name>
<reference evidence="1" key="1">
    <citation type="submission" date="2021-01" db="EMBL/GenBank/DDBJ databases">
        <title>Genome seq and assembly of Tabrizicola sp. KVB23.</title>
        <authorList>
            <person name="Chhetri G."/>
        </authorList>
    </citation>
    <scope>NUCLEOTIDE SEQUENCE</scope>
    <source>
        <strain evidence="1">KVB23</strain>
    </source>
</reference>
<dbReference type="GO" id="GO:0004497">
    <property type="term" value="F:monooxygenase activity"/>
    <property type="evidence" value="ECO:0007669"/>
    <property type="project" value="UniProtKB-KW"/>
</dbReference>
<dbReference type="RefSeq" id="WP_202661884.1">
    <property type="nucleotide sequence ID" value="NZ_JAESVP010000007.1"/>
</dbReference>
<accession>A0A8J7MUM6</accession>
<dbReference type="InterPro" id="IPR045384">
    <property type="entry name" value="DUF6527"/>
</dbReference>
<evidence type="ECO:0000313" key="1">
    <source>
        <dbReference type="EMBL" id="MBL4929350.1"/>
    </source>
</evidence>
<comment type="caution">
    <text evidence="1">The sequence shown here is derived from an EMBL/GenBank/DDBJ whole genome shotgun (WGS) entry which is preliminary data.</text>
</comment>
<keyword evidence="1" id="KW-0560">Oxidoreductase</keyword>
<keyword evidence="1" id="KW-0503">Monooxygenase</keyword>
<dbReference type="Proteomes" id="UP000619033">
    <property type="component" value="Unassembled WGS sequence"/>
</dbReference>
<dbReference type="EMBL" id="JAESVP010000007">
    <property type="protein sequence ID" value="MBL4929350.1"/>
    <property type="molecule type" value="Genomic_DNA"/>
</dbReference>
<evidence type="ECO:0000313" key="2">
    <source>
        <dbReference type="Proteomes" id="UP000619033"/>
    </source>
</evidence>
<keyword evidence="2" id="KW-1185">Reference proteome</keyword>
<dbReference type="Pfam" id="PF20137">
    <property type="entry name" value="BubE"/>
    <property type="match status" value="1"/>
</dbReference>
<dbReference type="AlphaFoldDB" id="A0A8J7MUM6"/>
<organism evidence="1 2">
    <name type="scientific">Fuscibacter oryzae</name>
    <dbReference type="NCBI Taxonomy" id="2803939"/>
    <lineage>
        <taxon>Bacteria</taxon>
        <taxon>Pseudomonadati</taxon>
        <taxon>Pseudomonadota</taxon>
        <taxon>Alphaproteobacteria</taxon>
        <taxon>Rhodobacterales</taxon>
        <taxon>Paracoccaceae</taxon>
        <taxon>Fuscibacter</taxon>
    </lineage>
</organism>